<organism evidence="2 3">
    <name type="scientific">Planoprotostelium fungivorum</name>
    <dbReference type="NCBI Taxonomy" id="1890364"/>
    <lineage>
        <taxon>Eukaryota</taxon>
        <taxon>Amoebozoa</taxon>
        <taxon>Evosea</taxon>
        <taxon>Variosea</taxon>
        <taxon>Cavosteliida</taxon>
        <taxon>Cavosteliaceae</taxon>
        <taxon>Planoprotostelium</taxon>
    </lineage>
</organism>
<dbReference type="InParanoid" id="A0A2P6N5H4"/>
<protein>
    <recommendedName>
        <fullName evidence="4">NAC domain-containing protein</fullName>
    </recommendedName>
</protein>
<evidence type="ECO:0000256" key="1">
    <source>
        <dbReference type="SAM" id="MobiDB-lite"/>
    </source>
</evidence>
<evidence type="ECO:0008006" key="4">
    <source>
        <dbReference type="Google" id="ProtNLM"/>
    </source>
</evidence>
<accession>A0A2P6N5H4</accession>
<sequence>MQPFSQGTLSFFLTTTDRRQVVYRNMPTSEKYRNFLLTGAIQWDLKEWDEFVEELLTWIEIHPPPANLYLTQHPLLFGLPFCFLFFGRYTPSSKADGLFWKPSRGSIRKGKRLLRRYHYAQYNGTKMRRQVSFLEGNKEWCFVEYSAGPLEDKQLSDIHAPPHYDLSSLVMVIARRMCDPQNNASLVQEEVFQRMDVAAEGGTLPPIPQDFDPFNQRLQTENFAFQLSSGYQIDPSYLSIQPPPPLQKSESQMDPFMMDYPPMYNYSHEENMHIFIPRFCSWGSSFSSMGQRRKQNKNTPVSSVVVIPEMEDEDILDAVEPQEVRNVFSLDINTSQLIRTFFSEPPASELCVRLLHFLDYNAIWWKLCMKAWWASGSDCVRQNIPQRISAKEAKKLWKPIFLSSVKPPAPISVLLKKERDVSKAHDHSYWENEEEGAEPVNEKDQMRAYYKTMKSKPKGKGAVKDNRHKTDWMWEE</sequence>
<dbReference type="AlphaFoldDB" id="A0A2P6N5H4"/>
<dbReference type="Proteomes" id="UP000241769">
    <property type="component" value="Unassembled WGS sequence"/>
</dbReference>
<gene>
    <name evidence="2" type="ORF">PROFUN_13074</name>
</gene>
<evidence type="ECO:0000313" key="2">
    <source>
        <dbReference type="EMBL" id="PRP79194.1"/>
    </source>
</evidence>
<keyword evidence="3" id="KW-1185">Reference proteome</keyword>
<name>A0A2P6N5H4_9EUKA</name>
<dbReference type="EMBL" id="MDYQ01000193">
    <property type="protein sequence ID" value="PRP79194.1"/>
    <property type="molecule type" value="Genomic_DNA"/>
</dbReference>
<reference evidence="2 3" key="1">
    <citation type="journal article" date="2018" name="Genome Biol. Evol.">
        <title>Multiple Roots of Fruiting Body Formation in Amoebozoa.</title>
        <authorList>
            <person name="Hillmann F."/>
            <person name="Forbes G."/>
            <person name="Novohradska S."/>
            <person name="Ferling I."/>
            <person name="Riege K."/>
            <person name="Groth M."/>
            <person name="Westermann M."/>
            <person name="Marz M."/>
            <person name="Spaller T."/>
            <person name="Winckler T."/>
            <person name="Schaap P."/>
            <person name="Glockner G."/>
        </authorList>
    </citation>
    <scope>NUCLEOTIDE SEQUENCE [LARGE SCALE GENOMIC DNA]</scope>
    <source>
        <strain evidence="2 3">Jena</strain>
    </source>
</reference>
<comment type="caution">
    <text evidence="2">The sequence shown here is derived from an EMBL/GenBank/DDBJ whole genome shotgun (WGS) entry which is preliminary data.</text>
</comment>
<feature type="region of interest" description="Disordered" evidence="1">
    <location>
        <begin position="454"/>
        <end position="476"/>
    </location>
</feature>
<feature type="compositionally biased region" description="Basic and acidic residues" evidence="1">
    <location>
        <begin position="462"/>
        <end position="476"/>
    </location>
</feature>
<evidence type="ECO:0000313" key="3">
    <source>
        <dbReference type="Proteomes" id="UP000241769"/>
    </source>
</evidence>
<proteinExistence type="predicted"/>